<protein>
    <submittedName>
        <fullName evidence="2">Uncharacterized protein</fullName>
    </submittedName>
</protein>
<dbReference type="EMBL" id="WJXW01000018">
    <property type="protein sequence ID" value="KAF9728841.1"/>
    <property type="molecule type" value="Genomic_DNA"/>
</dbReference>
<evidence type="ECO:0000313" key="2">
    <source>
        <dbReference type="EMBL" id="KAF9728841.1"/>
    </source>
</evidence>
<name>A0A9P6G4C8_9PLEO</name>
<gene>
    <name evidence="2" type="ORF">PMIN01_13221</name>
</gene>
<dbReference type="Proteomes" id="UP000756921">
    <property type="component" value="Unassembled WGS sequence"/>
</dbReference>
<reference evidence="2" key="1">
    <citation type="journal article" date="2020" name="Mol. Plant Microbe Interact.">
        <title>Genome Sequence of the Biocontrol Agent Coniothyrium minitans strain Conio (IMI 134523).</title>
        <authorList>
            <person name="Patel D."/>
            <person name="Shittu T.A."/>
            <person name="Baroncelli R."/>
            <person name="Muthumeenakshi S."/>
            <person name="Osborne T.H."/>
            <person name="Janganan T.K."/>
            <person name="Sreenivasaprasad S."/>
        </authorList>
    </citation>
    <scope>NUCLEOTIDE SEQUENCE</scope>
    <source>
        <strain evidence="2">Conio</strain>
    </source>
</reference>
<dbReference type="AlphaFoldDB" id="A0A9P6G4C8"/>
<comment type="caution">
    <text evidence="2">The sequence shown here is derived from an EMBL/GenBank/DDBJ whole genome shotgun (WGS) entry which is preliminary data.</text>
</comment>
<feature type="region of interest" description="Disordered" evidence="1">
    <location>
        <begin position="146"/>
        <end position="168"/>
    </location>
</feature>
<feature type="compositionally biased region" description="Polar residues" evidence="1">
    <location>
        <begin position="111"/>
        <end position="133"/>
    </location>
</feature>
<proteinExistence type="predicted"/>
<keyword evidence="3" id="KW-1185">Reference proteome</keyword>
<evidence type="ECO:0000313" key="3">
    <source>
        <dbReference type="Proteomes" id="UP000756921"/>
    </source>
</evidence>
<feature type="region of interest" description="Disordered" evidence="1">
    <location>
        <begin position="109"/>
        <end position="133"/>
    </location>
</feature>
<organism evidence="2 3">
    <name type="scientific">Paraphaeosphaeria minitans</name>
    <dbReference type="NCBI Taxonomy" id="565426"/>
    <lineage>
        <taxon>Eukaryota</taxon>
        <taxon>Fungi</taxon>
        <taxon>Dikarya</taxon>
        <taxon>Ascomycota</taxon>
        <taxon>Pezizomycotina</taxon>
        <taxon>Dothideomycetes</taxon>
        <taxon>Pleosporomycetidae</taxon>
        <taxon>Pleosporales</taxon>
        <taxon>Massarineae</taxon>
        <taxon>Didymosphaeriaceae</taxon>
        <taxon>Paraphaeosphaeria</taxon>
    </lineage>
</organism>
<sequence>MKGPKERHMISNESVRASITNANGARTIFGDTLEKLEFETEQQKKKLHRQINRLPKNDLVDSGKADSCEEIAQVRGIVRAYLIYFESQLPQLGPSVIASLLTLELPDSTREWSPSATNGPHLSDNSPQASRTGEYTPVFGALADAGVTNHHGHSSKAHEKPPHRIMVA</sequence>
<evidence type="ECO:0000256" key="1">
    <source>
        <dbReference type="SAM" id="MobiDB-lite"/>
    </source>
</evidence>
<accession>A0A9P6G4C8</accession>